<dbReference type="OrthoDB" id="542848at2759"/>
<protein>
    <submittedName>
        <fullName evidence="5">Uncharacterized protein</fullName>
    </submittedName>
</protein>
<feature type="region of interest" description="Disordered" evidence="4">
    <location>
        <begin position="688"/>
        <end position="736"/>
    </location>
</feature>
<dbReference type="PANTHER" id="PTHR21501:SF1">
    <property type="entry name" value="PROTEIN FAM-161"/>
    <property type="match status" value="1"/>
</dbReference>
<feature type="compositionally biased region" description="Gly residues" evidence="4">
    <location>
        <begin position="630"/>
        <end position="642"/>
    </location>
</feature>
<dbReference type="Pfam" id="PF10595">
    <property type="entry name" value="FAM161A_B"/>
    <property type="match status" value="1"/>
</dbReference>
<evidence type="ECO:0000313" key="5">
    <source>
        <dbReference type="EMBL" id="KAG2452703.1"/>
    </source>
</evidence>
<feature type="region of interest" description="Disordered" evidence="4">
    <location>
        <begin position="1339"/>
        <end position="1358"/>
    </location>
</feature>
<keyword evidence="6" id="KW-1185">Reference proteome</keyword>
<proteinExistence type="inferred from homology"/>
<feature type="compositionally biased region" description="Low complexity" evidence="4">
    <location>
        <begin position="716"/>
        <end position="726"/>
    </location>
</feature>
<dbReference type="GO" id="GO:0005929">
    <property type="term" value="C:cilium"/>
    <property type="evidence" value="ECO:0007669"/>
    <property type="project" value="TreeGrafter"/>
</dbReference>
<dbReference type="GO" id="GO:0044782">
    <property type="term" value="P:cilium organization"/>
    <property type="evidence" value="ECO:0007669"/>
    <property type="project" value="TreeGrafter"/>
</dbReference>
<feature type="region of interest" description="Disordered" evidence="4">
    <location>
        <begin position="759"/>
        <end position="778"/>
    </location>
</feature>
<dbReference type="PANTHER" id="PTHR21501">
    <property type="entry name" value="PROTEIN FAM-161"/>
    <property type="match status" value="1"/>
</dbReference>
<feature type="coiled-coil region" evidence="3">
    <location>
        <begin position="1093"/>
        <end position="1135"/>
    </location>
</feature>
<evidence type="ECO:0000313" key="6">
    <source>
        <dbReference type="Proteomes" id="UP000613740"/>
    </source>
</evidence>
<feature type="compositionally biased region" description="Low complexity" evidence="4">
    <location>
        <begin position="257"/>
        <end position="283"/>
    </location>
</feature>
<feature type="compositionally biased region" description="Pro residues" evidence="4">
    <location>
        <begin position="695"/>
        <end position="707"/>
    </location>
</feature>
<comment type="similarity">
    <text evidence="1">Belongs to the FAM161 family.</text>
</comment>
<feature type="compositionally biased region" description="Low complexity" evidence="4">
    <location>
        <begin position="377"/>
        <end position="398"/>
    </location>
</feature>
<feature type="compositionally biased region" description="Low complexity" evidence="4">
    <location>
        <begin position="227"/>
        <end position="250"/>
    </location>
</feature>
<organism evidence="5 6">
    <name type="scientific">Chlamydomonas schloesseri</name>
    <dbReference type="NCBI Taxonomy" id="2026947"/>
    <lineage>
        <taxon>Eukaryota</taxon>
        <taxon>Viridiplantae</taxon>
        <taxon>Chlorophyta</taxon>
        <taxon>core chlorophytes</taxon>
        <taxon>Chlorophyceae</taxon>
        <taxon>CS clade</taxon>
        <taxon>Chlamydomonadales</taxon>
        <taxon>Chlamydomonadaceae</taxon>
        <taxon>Chlamydomonas</taxon>
    </lineage>
</organism>
<dbReference type="EMBL" id="JAEHOD010000005">
    <property type="protein sequence ID" value="KAG2452703.1"/>
    <property type="molecule type" value="Genomic_DNA"/>
</dbReference>
<feature type="coiled-coil region" evidence="3">
    <location>
        <begin position="512"/>
        <end position="583"/>
    </location>
</feature>
<gene>
    <name evidence="5" type="ORF">HYH02_002935</name>
</gene>
<reference evidence="5" key="1">
    <citation type="journal article" date="2020" name="bioRxiv">
        <title>Comparative genomics of Chlamydomonas.</title>
        <authorList>
            <person name="Craig R.J."/>
            <person name="Hasan A.R."/>
            <person name="Ness R.W."/>
            <person name="Keightley P.D."/>
        </authorList>
    </citation>
    <scope>NUCLEOTIDE SEQUENCE</scope>
    <source>
        <strain evidence="5">CCAP 11/173</strain>
    </source>
</reference>
<evidence type="ECO:0000256" key="4">
    <source>
        <dbReference type="SAM" id="MobiDB-lite"/>
    </source>
</evidence>
<dbReference type="Proteomes" id="UP000613740">
    <property type="component" value="Unassembled WGS sequence"/>
</dbReference>
<accession>A0A835WSX6</accession>
<name>A0A835WSX6_9CHLO</name>
<evidence type="ECO:0000256" key="1">
    <source>
        <dbReference type="ARBA" id="ARBA00006663"/>
    </source>
</evidence>
<dbReference type="InterPro" id="IPR019579">
    <property type="entry name" value="FAM161A/B"/>
</dbReference>
<feature type="region of interest" description="Disordered" evidence="4">
    <location>
        <begin position="30"/>
        <end position="51"/>
    </location>
</feature>
<dbReference type="InterPro" id="IPR051655">
    <property type="entry name" value="FAM161"/>
</dbReference>
<comment type="caution">
    <text evidence="5">The sequence shown here is derived from an EMBL/GenBank/DDBJ whole genome shotgun (WGS) entry which is preliminary data.</text>
</comment>
<feature type="compositionally biased region" description="Low complexity" evidence="4">
    <location>
        <begin position="295"/>
        <end position="340"/>
    </location>
</feature>
<keyword evidence="2 3" id="KW-0175">Coiled coil</keyword>
<evidence type="ECO:0000256" key="2">
    <source>
        <dbReference type="ARBA" id="ARBA00023054"/>
    </source>
</evidence>
<sequence>MYGRSNPVLRHFGADDLAVQATLQAVDQRRAAGEYVPPSDEVVPRPTPDYDDYFEFDRPVPSGLAPDAHDFLVEEAMGAQRYGAGHVPAHYHGAHVSHSASQAPSSPPPGSYDSPNEQAYQGHRSGRTSSRSGGGSASPGVYDPRSEASRRPYGAYNSHGGGGGSASASPDRSGDSRGGSPTRHSYRQAPTFIQPPFRAGVPVTGPVRPLVVSPTGDRRRQRRTTGSTASPPDSRTPSPSQPRSSATDAALGGGASASGDAVSGSEGHEAAAAVAAAGAVDAATRPARGIGAKISGRPVSARPGSPSASPAARPGAARRPVSASPASGGAGARRSQARPPAWSPAAGIANVRLDEHDEATRVAMMLNDPSASREVRAAAQQHQQQQQLQEGAAQGAGAVRASHQQARPSPRPPPSPGRAVSPPHYEAGSPGHGQYAGDEQRHRSSELSEQYYNTYRLRKHREAQGVPDHRFSQPRSFGVHAPIQQKYFSFDEAHPAIATEHCLRSPGQNHLLQAERQKMQQAKMRAARMAARDRMLSPTPTTQQLAADVDRLARVREAGRARLRQLEREGQALRQETSQIQQRAIDAIARAEAITVASGLPSSRSPSPSPTPAPHYARRSRSPSPAAYYSGGGGGGYGRGGFGPPPRAHYRKSPSPGRQRPASASPYGYYGAEAEAGYYSGGGSPDGGAAYRPVSAPPQPPVSPPAGPQHGGGPGQQHHPVVAPAMPVSPPPGPAEAQYILDMINQVERLPQHAQVPVAGTAPGADAASQPPQREADHLARASAIFNSRAPLGVMDDAESRMAMGAYDKARYEEYQRQVDLEMQRRAVDGGYDSDVERDEAAALLVEQPQEETEDDESLARRMQLEASWKLQDEWMDAYRERFGPEDGYLPERAASEGGGSPLQGELSVMSNAQAGVMGSPFVPIVSKDLPLSAGYASEGPDAYNPHRRTRRKLFFKSTVPKPFEFEQRERSRPKSIAKVKFEQDLAIRRAEEEAARNRKFRASPLPAAVVEPRYERMLLEAEVKRQLSHQRRLEELASMMEQPFSFFYRDQERELAREELAKAAKDPNRFQVAFRARDAPPTTKQERFRMMQLELEAKRESTRRRVEEARRAAKERVEEEAKRRQAAANRAYQERLRSVDPAVHYSPNGPHPTKPMGAVPDFNGLHRQWEVQMARARANIRKRITVPQEFRLNGADPAEQAARDHKAEERRQRIILDMQVDAELLPEMRWPYKSPRGKVRPTPMPAYLVERMGRSPGNHAATARKSATVTAAKGGAYSLREEKEAAARKASEKLRAEALRRADRLLKEAAARKQAEADAAGGGGGDFGLASDVGATAAGGVDQSSSGRGAANRRRVEVAGRQDNPQVYVEARHMQIERKVKEVVEDALLDQGIEAYRYVEGVGQGRGKDAGADADA</sequence>
<feature type="region of interest" description="Disordered" evidence="4">
    <location>
        <begin position="598"/>
        <end position="668"/>
    </location>
</feature>
<dbReference type="GO" id="GO:0005856">
    <property type="term" value="C:cytoskeleton"/>
    <property type="evidence" value="ECO:0007669"/>
    <property type="project" value="UniProtKB-ARBA"/>
</dbReference>
<evidence type="ECO:0000256" key="3">
    <source>
        <dbReference type="SAM" id="Coils"/>
    </source>
</evidence>
<feature type="region of interest" description="Disordered" evidence="4">
    <location>
        <begin position="94"/>
        <end position="445"/>
    </location>
</feature>